<dbReference type="SUPFAM" id="SSF50494">
    <property type="entry name" value="Trypsin-like serine proteases"/>
    <property type="match status" value="1"/>
</dbReference>
<keyword evidence="7" id="KW-1185">Reference proteome</keyword>
<evidence type="ECO:0000256" key="3">
    <source>
        <dbReference type="ARBA" id="ARBA00022825"/>
    </source>
</evidence>
<reference evidence="6 7" key="1">
    <citation type="submission" date="2022-09" db="EMBL/GenBank/DDBJ databases">
        <authorList>
            <person name="Han X.L."/>
            <person name="Wang Q."/>
            <person name="Lu T."/>
        </authorList>
    </citation>
    <scope>NUCLEOTIDE SEQUENCE [LARGE SCALE GENOMIC DNA]</scope>
    <source>
        <strain evidence="6 7">WQ 127069</strain>
    </source>
</reference>
<feature type="signal peptide" evidence="4">
    <location>
        <begin position="1"/>
        <end position="31"/>
    </location>
</feature>
<dbReference type="Gene3D" id="3.40.1000.10">
    <property type="entry name" value="Mog1/PsbP, alpha/beta/alpha sandwich"/>
    <property type="match status" value="1"/>
</dbReference>
<dbReference type="EMBL" id="JAOQIO010000007">
    <property type="protein sequence ID" value="MCU6790912.1"/>
    <property type="molecule type" value="Genomic_DNA"/>
</dbReference>
<dbReference type="Gene3D" id="2.40.10.120">
    <property type="match status" value="1"/>
</dbReference>
<dbReference type="SMART" id="SM00228">
    <property type="entry name" value="PDZ"/>
    <property type="match status" value="1"/>
</dbReference>
<accession>A0ABT2U8Q3</accession>
<dbReference type="Pfam" id="PF13365">
    <property type="entry name" value="Trypsin_2"/>
    <property type="match status" value="1"/>
</dbReference>
<evidence type="ECO:0000313" key="6">
    <source>
        <dbReference type="EMBL" id="MCU6790912.1"/>
    </source>
</evidence>
<keyword evidence="2" id="KW-0378">Hydrolase</keyword>
<proteinExistence type="predicted"/>
<dbReference type="RefSeq" id="WP_262682459.1">
    <property type="nucleotide sequence ID" value="NZ_JAOQIO010000007.1"/>
</dbReference>
<dbReference type="InterPro" id="IPR001940">
    <property type="entry name" value="Peptidase_S1C"/>
</dbReference>
<evidence type="ECO:0000256" key="4">
    <source>
        <dbReference type="SAM" id="SignalP"/>
    </source>
</evidence>
<comment type="caution">
    <text evidence="6">The sequence shown here is derived from an EMBL/GenBank/DDBJ whole genome shotgun (WGS) entry which is preliminary data.</text>
</comment>
<dbReference type="InterPro" id="IPR001478">
    <property type="entry name" value="PDZ"/>
</dbReference>
<sequence>MNYLQKTGKRFVLSVLAVILFVSVASSSVYADAAADKGAVPAVIEKTTRSVVAIIGKPIDNKKTVEKNRYDLAHGTGVIVKSDGYILTNAHVVKNMRNIVVVTSDGQTHPGKTTHFDEESDLALVKIEATGLTPAVLADPTDLKVGESVMAIGTPLSFALRNSVTYGIVSGMDRSVLSKYQLIQTDAAINPGNSGGALVNMKGQVIGINTLKYVQYGVDGLGFAIPVATVQHVLDHFFKYGKVKRSSLGLELGESWEAVVGLPSSNGLEVTYVEPDSPGAKAGIVQGDVLLAIDSYPTRNQVEFNEALKNYLPEQKVRLTLQSSGSSKIIEVVLGEEHSSSETVIQDADGSYIDADQGKTWIGDSHYGWSMKYPAGLVKANEDSGQGKSVLLVDAKGEFAISIIVEEKQSEDISPVGLMKKMADDGKGTLLEKRFIEQKPQSYLLLVKKNERGEYYQARAFSKGDKVYYLTLIVEKEESYNNAIKRNSYSDLLDSFVLSFDASNASLKDISAYQTGNTVTTEYGLVFETPLEWSKRDWGNGLNYASKDGESTLSVQVSSAASGDTLKDWAARQSAKFNDAYTEGYKEIGESHETVIGGTAAIEKRYASTMGDKWRQSHVIYMIKDKYKYEIKFMFPKAAGGEDMDTLISSFEKSASFTKEGVNRSLGFIQDEEDLTDVNKTITYTNKKYMYTLHIPEAWQGVYQRELDSPSAQFSFNGGSLSISADDRSSLEETIKRIEQDHKKSTEADANYKNSAADEEMLGMTVRKFTTTYKSRNVPYTLVEFVFEKNGYVYSVRERINDAVKTEGQWQRLENAVHSIQLLDK</sequence>
<evidence type="ECO:0000256" key="1">
    <source>
        <dbReference type="ARBA" id="ARBA00022670"/>
    </source>
</evidence>
<gene>
    <name evidence="6" type="ORF">OB236_02110</name>
</gene>
<evidence type="ECO:0000259" key="5">
    <source>
        <dbReference type="PROSITE" id="PS50106"/>
    </source>
</evidence>
<feature type="domain" description="PDZ" evidence="5">
    <location>
        <begin position="237"/>
        <end position="300"/>
    </location>
</feature>
<organism evidence="6 7">
    <name type="scientific">Paenibacillus baimaensis</name>
    <dbReference type="NCBI Taxonomy" id="2982185"/>
    <lineage>
        <taxon>Bacteria</taxon>
        <taxon>Bacillati</taxon>
        <taxon>Bacillota</taxon>
        <taxon>Bacilli</taxon>
        <taxon>Bacillales</taxon>
        <taxon>Paenibacillaceae</taxon>
        <taxon>Paenibacillus</taxon>
    </lineage>
</organism>
<protein>
    <submittedName>
        <fullName evidence="6">Trypsin-like peptidase domain-containing protein</fullName>
    </submittedName>
</protein>
<dbReference type="InterPro" id="IPR036034">
    <property type="entry name" value="PDZ_sf"/>
</dbReference>
<dbReference type="PANTHER" id="PTHR43343:SF3">
    <property type="entry name" value="PROTEASE DO-LIKE 8, CHLOROPLASTIC"/>
    <property type="match status" value="1"/>
</dbReference>
<evidence type="ECO:0000256" key="2">
    <source>
        <dbReference type="ARBA" id="ARBA00022801"/>
    </source>
</evidence>
<dbReference type="SUPFAM" id="SSF50156">
    <property type="entry name" value="PDZ domain-like"/>
    <property type="match status" value="1"/>
</dbReference>
<dbReference type="InterPro" id="IPR009003">
    <property type="entry name" value="Peptidase_S1_PA"/>
</dbReference>
<dbReference type="InterPro" id="IPR041489">
    <property type="entry name" value="PDZ_6"/>
</dbReference>
<keyword evidence="1" id="KW-0645">Protease</keyword>
<dbReference type="Gene3D" id="2.30.42.10">
    <property type="match status" value="1"/>
</dbReference>
<dbReference type="PANTHER" id="PTHR43343">
    <property type="entry name" value="PEPTIDASE S12"/>
    <property type="match status" value="1"/>
</dbReference>
<dbReference type="InterPro" id="IPR051201">
    <property type="entry name" value="Chloro_Bact_Ser_Proteases"/>
</dbReference>
<keyword evidence="4" id="KW-0732">Signal</keyword>
<keyword evidence="3" id="KW-0720">Serine protease</keyword>
<dbReference type="Pfam" id="PF17820">
    <property type="entry name" value="PDZ_6"/>
    <property type="match status" value="1"/>
</dbReference>
<feature type="chain" id="PRO_5045760045" evidence="4">
    <location>
        <begin position="32"/>
        <end position="825"/>
    </location>
</feature>
<dbReference type="PRINTS" id="PR00834">
    <property type="entry name" value="PROTEASES2C"/>
</dbReference>
<name>A0ABT2U8Q3_9BACL</name>
<dbReference type="Proteomes" id="UP001652445">
    <property type="component" value="Unassembled WGS sequence"/>
</dbReference>
<dbReference type="PROSITE" id="PS50106">
    <property type="entry name" value="PDZ"/>
    <property type="match status" value="1"/>
</dbReference>
<evidence type="ECO:0000313" key="7">
    <source>
        <dbReference type="Proteomes" id="UP001652445"/>
    </source>
</evidence>